<accession>A0A8X7ZWR9</accession>
<organism evidence="1 2">
    <name type="scientific">Populus tomentosa</name>
    <name type="common">Chinese white poplar</name>
    <dbReference type="NCBI Taxonomy" id="118781"/>
    <lineage>
        <taxon>Eukaryota</taxon>
        <taxon>Viridiplantae</taxon>
        <taxon>Streptophyta</taxon>
        <taxon>Embryophyta</taxon>
        <taxon>Tracheophyta</taxon>
        <taxon>Spermatophyta</taxon>
        <taxon>Magnoliopsida</taxon>
        <taxon>eudicotyledons</taxon>
        <taxon>Gunneridae</taxon>
        <taxon>Pentapetalae</taxon>
        <taxon>rosids</taxon>
        <taxon>fabids</taxon>
        <taxon>Malpighiales</taxon>
        <taxon>Salicaceae</taxon>
        <taxon>Saliceae</taxon>
        <taxon>Populus</taxon>
    </lineage>
</organism>
<proteinExistence type="predicted"/>
<sequence>MLRIASSHSCIIVLQKGQRLGFPYSFKSQLCAPGNFCFCTISRVGRCIVIQRVLSYWLHVNKPSKTLDFFESLGIDAHADQPLKQQLSIESTVF</sequence>
<dbReference type="AlphaFoldDB" id="A0A8X7ZWR9"/>
<keyword evidence="2" id="KW-1185">Reference proteome</keyword>
<comment type="caution">
    <text evidence="1">The sequence shown here is derived from an EMBL/GenBank/DDBJ whole genome shotgun (WGS) entry which is preliminary data.</text>
</comment>
<protein>
    <submittedName>
        <fullName evidence="1">Uncharacterized protein</fullName>
    </submittedName>
</protein>
<name>A0A8X7ZWR9_POPTO</name>
<evidence type="ECO:0000313" key="2">
    <source>
        <dbReference type="Proteomes" id="UP000886885"/>
    </source>
</evidence>
<evidence type="ECO:0000313" key="1">
    <source>
        <dbReference type="EMBL" id="KAG6775722.1"/>
    </source>
</evidence>
<reference evidence="1" key="1">
    <citation type="journal article" date="2020" name="bioRxiv">
        <title>Hybrid origin of Populus tomentosa Carr. identified through genome sequencing and phylogenomic analysis.</title>
        <authorList>
            <person name="An X."/>
            <person name="Gao K."/>
            <person name="Chen Z."/>
            <person name="Li J."/>
            <person name="Yang X."/>
            <person name="Yang X."/>
            <person name="Zhou J."/>
            <person name="Guo T."/>
            <person name="Zhao T."/>
            <person name="Huang S."/>
            <person name="Miao D."/>
            <person name="Khan W.U."/>
            <person name="Rao P."/>
            <person name="Ye M."/>
            <person name="Lei B."/>
            <person name="Liao W."/>
            <person name="Wang J."/>
            <person name="Ji L."/>
            <person name="Li Y."/>
            <person name="Guo B."/>
            <person name="Mustafa N.S."/>
            <person name="Li S."/>
            <person name="Yun Q."/>
            <person name="Keller S.R."/>
            <person name="Mao J."/>
            <person name="Zhang R."/>
            <person name="Strauss S.H."/>
        </authorList>
    </citation>
    <scope>NUCLEOTIDE SEQUENCE</scope>
    <source>
        <strain evidence="1">GM15</strain>
        <tissue evidence="1">Leaf</tissue>
    </source>
</reference>
<dbReference type="EMBL" id="JAAWWB010000009">
    <property type="protein sequence ID" value="KAG6775722.1"/>
    <property type="molecule type" value="Genomic_DNA"/>
</dbReference>
<gene>
    <name evidence="1" type="ORF">POTOM_019212</name>
</gene>
<dbReference type="Proteomes" id="UP000886885">
    <property type="component" value="Chromosome 5A"/>
</dbReference>